<protein>
    <recommendedName>
        <fullName evidence="2">MucB/RseB N-terminal domain-containing protein</fullName>
    </recommendedName>
</protein>
<keyword evidence="1" id="KW-0732">Signal</keyword>
<gene>
    <name evidence="3" type="ORF">GCM10010979_21270</name>
</gene>
<organism evidence="3 4">
    <name type="scientific">Conyzicola nivalis</name>
    <dbReference type="NCBI Taxonomy" id="1477021"/>
    <lineage>
        <taxon>Bacteria</taxon>
        <taxon>Bacillati</taxon>
        <taxon>Actinomycetota</taxon>
        <taxon>Actinomycetes</taxon>
        <taxon>Micrococcales</taxon>
        <taxon>Microbacteriaceae</taxon>
        <taxon>Conyzicola</taxon>
    </lineage>
</organism>
<dbReference type="PANTHER" id="PTHR37507">
    <property type="entry name" value="SPORULATION PROTEIN YDCC"/>
    <property type="match status" value="1"/>
</dbReference>
<dbReference type="PANTHER" id="PTHR37507:SF2">
    <property type="entry name" value="SPORULATION PROTEIN YDCC"/>
    <property type="match status" value="1"/>
</dbReference>
<feature type="domain" description="MucB/RseB N-terminal" evidence="2">
    <location>
        <begin position="94"/>
        <end position="235"/>
    </location>
</feature>
<proteinExistence type="predicted"/>
<evidence type="ECO:0000259" key="2">
    <source>
        <dbReference type="Pfam" id="PF03888"/>
    </source>
</evidence>
<dbReference type="Pfam" id="PF03888">
    <property type="entry name" value="MucB_RseB"/>
    <property type="match status" value="1"/>
</dbReference>
<accession>A0A916WJN8</accession>
<evidence type="ECO:0000313" key="4">
    <source>
        <dbReference type="Proteomes" id="UP000606922"/>
    </source>
</evidence>
<dbReference type="InterPro" id="IPR029046">
    <property type="entry name" value="LolA/LolB/LppX"/>
</dbReference>
<evidence type="ECO:0000256" key="1">
    <source>
        <dbReference type="SAM" id="SignalP"/>
    </source>
</evidence>
<name>A0A916WJN8_9MICO</name>
<reference evidence="3" key="2">
    <citation type="submission" date="2020-09" db="EMBL/GenBank/DDBJ databases">
        <authorList>
            <person name="Sun Q."/>
            <person name="Zhou Y."/>
        </authorList>
    </citation>
    <scope>NUCLEOTIDE SEQUENCE</scope>
    <source>
        <strain evidence="3">CGMCC 1.12813</strain>
    </source>
</reference>
<dbReference type="Proteomes" id="UP000606922">
    <property type="component" value="Unassembled WGS sequence"/>
</dbReference>
<dbReference type="Gene3D" id="2.50.20.10">
    <property type="entry name" value="Lipoprotein localisation LolA/LolB/LppX"/>
    <property type="match status" value="1"/>
</dbReference>
<dbReference type="InterPro" id="IPR004564">
    <property type="entry name" value="OM_lipoprot_carrier_LolA-like"/>
</dbReference>
<sequence length="350" mass="35482">MKKNIQRWIPAAVVPAVIITAAVAVPAVANAAPSLPEKSAQQLLELVAESRGTPFSGTIEQTSALGLPDVSALSPAGGGDSGSSALELLSGSHTANVFVGGPSTQRVQLLEGFAERDAIRNGDSVWLYDSDAKEATHVTASAPADLPAGPTLTPSEAAEKLLAAVGTSTEIEVVDTARVAGRAAYELRLTPDDADTLVGSVVLSVDAETGLPLAVSVTAEGQKSPAFSVRFSKIDFDAPDASVFEFAPPSDVTVEEETLDGDTLGATLPDAAATDHPRPTIVGDGWDAVAVLPAGALPADLSGAGLEQLTTEVNGGRLLTTSLVSVLLADDGRVLVGAVTPQLLQAVAAQ</sequence>
<dbReference type="RefSeq" id="WP_229733232.1">
    <property type="nucleotide sequence ID" value="NZ_BMGB01000001.1"/>
</dbReference>
<dbReference type="CDD" id="cd16325">
    <property type="entry name" value="LolA"/>
    <property type="match status" value="1"/>
</dbReference>
<dbReference type="EMBL" id="BMGB01000001">
    <property type="protein sequence ID" value="GGB06288.1"/>
    <property type="molecule type" value="Genomic_DNA"/>
</dbReference>
<feature type="chain" id="PRO_5037892623" description="MucB/RseB N-terminal domain-containing protein" evidence="1">
    <location>
        <begin position="32"/>
        <end position="350"/>
    </location>
</feature>
<comment type="caution">
    <text evidence="3">The sequence shown here is derived from an EMBL/GenBank/DDBJ whole genome shotgun (WGS) entry which is preliminary data.</text>
</comment>
<reference evidence="3" key="1">
    <citation type="journal article" date="2014" name="Int. J. Syst. Evol. Microbiol.">
        <title>Complete genome sequence of Corynebacterium casei LMG S-19264T (=DSM 44701T), isolated from a smear-ripened cheese.</title>
        <authorList>
            <consortium name="US DOE Joint Genome Institute (JGI-PGF)"/>
            <person name="Walter F."/>
            <person name="Albersmeier A."/>
            <person name="Kalinowski J."/>
            <person name="Ruckert C."/>
        </authorList>
    </citation>
    <scope>NUCLEOTIDE SEQUENCE</scope>
    <source>
        <strain evidence="3">CGMCC 1.12813</strain>
    </source>
</reference>
<keyword evidence="4" id="KW-1185">Reference proteome</keyword>
<dbReference type="AlphaFoldDB" id="A0A916WJN8"/>
<dbReference type="SUPFAM" id="SSF89392">
    <property type="entry name" value="Prokaryotic lipoproteins and lipoprotein localization factors"/>
    <property type="match status" value="1"/>
</dbReference>
<dbReference type="InterPro" id="IPR033434">
    <property type="entry name" value="MucB/RseB_N"/>
</dbReference>
<feature type="signal peptide" evidence="1">
    <location>
        <begin position="1"/>
        <end position="31"/>
    </location>
</feature>
<evidence type="ECO:0000313" key="3">
    <source>
        <dbReference type="EMBL" id="GGB06288.1"/>
    </source>
</evidence>
<dbReference type="InterPro" id="IPR052944">
    <property type="entry name" value="Sporulation_related"/>
</dbReference>